<feature type="compositionally biased region" description="Low complexity" evidence="2">
    <location>
        <begin position="679"/>
        <end position="695"/>
    </location>
</feature>
<keyword evidence="4" id="KW-1185">Reference proteome</keyword>
<reference evidence="3" key="3">
    <citation type="submission" date="2025-08" db="UniProtKB">
        <authorList>
            <consortium name="Ensembl"/>
        </authorList>
    </citation>
    <scope>IDENTIFICATION</scope>
</reference>
<evidence type="ECO:0000256" key="1">
    <source>
        <dbReference type="SAM" id="Coils"/>
    </source>
</evidence>
<accession>F6WE55</accession>
<evidence type="ECO:0000256" key="2">
    <source>
        <dbReference type="SAM" id="MobiDB-lite"/>
    </source>
</evidence>
<dbReference type="Ensembl" id="ENSCINT00000029743.2">
    <property type="protein sequence ID" value="ENSCINP00000029497.2"/>
    <property type="gene ID" value="ENSCING00000017411.2"/>
</dbReference>
<name>F6WE55_CIOIN</name>
<dbReference type="CDD" id="cd22249">
    <property type="entry name" value="UDM1_RNF168_RNF169-like"/>
    <property type="match status" value="1"/>
</dbReference>
<feature type="coiled-coil region" evidence="1">
    <location>
        <begin position="516"/>
        <end position="559"/>
    </location>
</feature>
<keyword evidence="1" id="KW-0175">Coiled coil</keyword>
<feature type="region of interest" description="Disordered" evidence="2">
    <location>
        <begin position="560"/>
        <end position="596"/>
    </location>
</feature>
<feature type="compositionally biased region" description="Polar residues" evidence="2">
    <location>
        <begin position="477"/>
        <end position="487"/>
    </location>
</feature>
<feature type="compositionally biased region" description="Low complexity" evidence="2">
    <location>
        <begin position="363"/>
        <end position="373"/>
    </location>
</feature>
<evidence type="ECO:0000313" key="3">
    <source>
        <dbReference type="Ensembl" id="ENSCINP00000029497.2"/>
    </source>
</evidence>
<dbReference type="GO" id="GO:0008017">
    <property type="term" value="F:microtubule binding"/>
    <property type="evidence" value="ECO:0007669"/>
    <property type="project" value="InterPro"/>
</dbReference>
<feature type="region of interest" description="Disordered" evidence="2">
    <location>
        <begin position="608"/>
        <end position="660"/>
    </location>
</feature>
<feature type="region of interest" description="Disordered" evidence="2">
    <location>
        <begin position="1"/>
        <end position="25"/>
    </location>
</feature>
<feature type="compositionally biased region" description="Polar residues" evidence="2">
    <location>
        <begin position="622"/>
        <end position="642"/>
    </location>
</feature>
<dbReference type="STRING" id="7719.ENSCINP00000029497"/>
<feature type="region of interest" description="Disordered" evidence="2">
    <location>
        <begin position="450"/>
        <end position="488"/>
    </location>
</feature>
<dbReference type="PANTHER" id="PTHR21595">
    <property type="entry name" value="PATRONIN"/>
    <property type="match status" value="1"/>
</dbReference>
<feature type="region of interest" description="Disordered" evidence="2">
    <location>
        <begin position="755"/>
        <end position="829"/>
    </location>
</feature>
<dbReference type="Proteomes" id="UP000008144">
    <property type="component" value="Chromosome 13"/>
</dbReference>
<proteinExistence type="predicted"/>
<protein>
    <submittedName>
        <fullName evidence="3">Uncharacterized protein</fullName>
    </submittedName>
</protein>
<dbReference type="InterPro" id="IPR032940">
    <property type="entry name" value="CAMSAP"/>
</dbReference>
<reference evidence="4" key="1">
    <citation type="journal article" date="2002" name="Science">
        <title>The draft genome of Ciona intestinalis: insights into chordate and vertebrate origins.</title>
        <authorList>
            <person name="Dehal P."/>
            <person name="Satou Y."/>
            <person name="Campbell R.K."/>
            <person name="Chapman J."/>
            <person name="Degnan B."/>
            <person name="De Tomaso A."/>
            <person name="Davidson B."/>
            <person name="Di Gregorio A."/>
            <person name="Gelpke M."/>
            <person name="Goodstein D.M."/>
            <person name="Harafuji N."/>
            <person name="Hastings K.E."/>
            <person name="Ho I."/>
            <person name="Hotta K."/>
            <person name="Huang W."/>
            <person name="Kawashima T."/>
            <person name="Lemaire P."/>
            <person name="Martinez D."/>
            <person name="Meinertzhagen I.A."/>
            <person name="Necula S."/>
            <person name="Nonaka M."/>
            <person name="Putnam N."/>
            <person name="Rash S."/>
            <person name="Saiga H."/>
            <person name="Satake M."/>
            <person name="Terry A."/>
            <person name="Yamada L."/>
            <person name="Wang H.G."/>
            <person name="Awazu S."/>
            <person name="Azumi K."/>
            <person name="Boore J."/>
            <person name="Branno M."/>
            <person name="Chin-Bow S."/>
            <person name="DeSantis R."/>
            <person name="Doyle S."/>
            <person name="Francino P."/>
            <person name="Keys D.N."/>
            <person name="Haga S."/>
            <person name="Hayashi H."/>
            <person name="Hino K."/>
            <person name="Imai K.S."/>
            <person name="Inaba K."/>
            <person name="Kano S."/>
            <person name="Kobayashi K."/>
            <person name="Kobayashi M."/>
            <person name="Lee B.I."/>
            <person name="Makabe K.W."/>
            <person name="Manohar C."/>
            <person name="Matassi G."/>
            <person name="Medina M."/>
            <person name="Mochizuki Y."/>
            <person name="Mount S."/>
            <person name="Morishita T."/>
            <person name="Miura S."/>
            <person name="Nakayama A."/>
            <person name="Nishizaka S."/>
            <person name="Nomoto H."/>
            <person name="Ohta F."/>
            <person name="Oishi K."/>
            <person name="Rigoutsos I."/>
            <person name="Sano M."/>
            <person name="Sasaki A."/>
            <person name="Sasakura Y."/>
            <person name="Shoguchi E."/>
            <person name="Shin-i T."/>
            <person name="Spagnuolo A."/>
            <person name="Stainier D."/>
            <person name="Suzuki M.M."/>
            <person name="Tassy O."/>
            <person name="Takatori N."/>
            <person name="Tokuoka M."/>
            <person name="Yagi K."/>
            <person name="Yoshizaki F."/>
            <person name="Wada S."/>
            <person name="Zhang C."/>
            <person name="Hyatt P.D."/>
            <person name="Larimer F."/>
            <person name="Detter C."/>
            <person name="Doggett N."/>
            <person name="Glavina T."/>
            <person name="Hawkins T."/>
            <person name="Richardson P."/>
            <person name="Lucas S."/>
            <person name="Kohara Y."/>
            <person name="Levine M."/>
            <person name="Satoh N."/>
            <person name="Rokhsar D.S."/>
        </authorList>
    </citation>
    <scope>NUCLEOTIDE SEQUENCE [LARGE SCALE GENOMIC DNA]</scope>
</reference>
<evidence type="ECO:0000313" key="4">
    <source>
        <dbReference type="Proteomes" id="UP000008144"/>
    </source>
</evidence>
<organism evidence="3 4">
    <name type="scientific">Ciona intestinalis</name>
    <name type="common">Transparent sea squirt</name>
    <name type="synonym">Ascidia intestinalis</name>
    <dbReference type="NCBI Taxonomy" id="7719"/>
    <lineage>
        <taxon>Eukaryota</taxon>
        <taxon>Metazoa</taxon>
        <taxon>Chordata</taxon>
        <taxon>Tunicata</taxon>
        <taxon>Ascidiacea</taxon>
        <taxon>Phlebobranchia</taxon>
        <taxon>Cionidae</taxon>
        <taxon>Ciona</taxon>
    </lineage>
</organism>
<feature type="compositionally biased region" description="Basic and acidic residues" evidence="2">
    <location>
        <begin position="755"/>
        <end position="796"/>
    </location>
</feature>
<feature type="compositionally biased region" description="Basic residues" evidence="2">
    <location>
        <begin position="811"/>
        <end position="822"/>
    </location>
</feature>
<sequence>MTIAMKSDAPHISTASTSSVSSQNSSILSKIPNISSLISDATERSFLPPEEKLIGKHCTPTTNLLTTSSQSDSDLHIPYMGIPQKPLLPRRHQEDRPHSTNPRFVTPIYHGVIRKSSSLHNILNGELSLPTATPPSAWNQYNDTQPRRQWNHPSMTQQSLLSKVEMDGEIDQLLSDRSVTSSMGAGDSRDVDISWKGFTSGKPPPTPGGRSARINDGDLTIETVRTNDFRSPVSTSRGFYARPLLSQNSYNDSASELTSVSTITGSASSTTNSYKPQNNFSANVSQVSPEKSTLTEQNLKFAQNSYTVHSGAFQSMESARAAGYPVIGEPSHVIPSHESYHDMKTSQNDHTNSHMKGSVSCESGMTSSMMTSSKNKLPRNTSLAEVASQTEKPCNSISVQMDPLETKLNEAFRLFNQLKMEVENMKRRNHRSDNVSSNLSQLKQAKYCHQSKHLSAGVNKEESSSDYSSKSPSPASTNREQPQQQQALPLKSHLTRIHENFPESADESTLCEGSTVALVQRKLDQLQLSVERERTKQRVSDLDREVEELHKELNEIKKSSLHLNSSSEEPKHFSASPVKQNALNSSFSDPGKPPVITIVEANSPVIGQGLHQSGRSVGGSENKAQQRPQVETRRSLFSNNGAEENKENSEGSLEKHLQVTKPAHEISVTYDSFSCRLESSSSCKSTPAKSAPASPNADEIQTTLNESDRKGGLGFTILEEKSPANTLAKKKEKFLLSRLKKEEEMRKKQIEREAELENKKREAREQQEAIQQKKMDEKMKRDRRLNDFKMRKKQEEEAANQRLGIIGSTSTKKHTNKVKTNHHIPSDQAESIQNLLNFDAPTNYAYTDLNS</sequence>
<dbReference type="PANTHER" id="PTHR21595:SF0">
    <property type="entry name" value="PATRONIN"/>
    <property type="match status" value="1"/>
</dbReference>
<dbReference type="GO" id="GO:0005516">
    <property type="term" value="F:calmodulin binding"/>
    <property type="evidence" value="ECO:0007669"/>
    <property type="project" value="InterPro"/>
</dbReference>
<feature type="region of interest" description="Disordered" evidence="2">
    <location>
        <begin position="84"/>
        <end position="103"/>
    </location>
</feature>
<dbReference type="InParanoid" id="F6WE55"/>
<feature type="compositionally biased region" description="Low complexity" evidence="2">
    <location>
        <begin position="465"/>
        <end position="476"/>
    </location>
</feature>
<feature type="region of interest" description="Disordered" evidence="2">
    <location>
        <begin position="179"/>
        <end position="215"/>
    </location>
</feature>
<reference evidence="3" key="4">
    <citation type="submission" date="2025-09" db="UniProtKB">
        <authorList>
            <consortium name="Ensembl"/>
        </authorList>
    </citation>
    <scope>IDENTIFICATION</scope>
</reference>
<feature type="region of interest" description="Disordered" evidence="2">
    <location>
        <begin position="341"/>
        <end position="380"/>
    </location>
</feature>
<dbReference type="HOGENOM" id="CLU_335437_0_0_1"/>
<feature type="compositionally biased region" description="Basic and acidic residues" evidence="2">
    <location>
        <begin position="643"/>
        <end position="657"/>
    </location>
</feature>
<reference evidence="3" key="2">
    <citation type="journal article" date="2008" name="Genome Biol.">
        <title>Improved genome assembly and evidence-based global gene model set for the chordate Ciona intestinalis: new insight into intron and operon populations.</title>
        <authorList>
            <person name="Satou Y."/>
            <person name="Mineta K."/>
            <person name="Ogasawara M."/>
            <person name="Sasakura Y."/>
            <person name="Shoguchi E."/>
            <person name="Ueno K."/>
            <person name="Yamada L."/>
            <person name="Matsumoto J."/>
            <person name="Wasserscheid J."/>
            <person name="Dewar K."/>
            <person name="Wiley G.B."/>
            <person name="Macmil S.L."/>
            <person name="Roe B.A."/>
            <person name="Zeller R.W."/>
            <person name="Hastings K.E."/>
            <person name="Lemaire P."/>
            <person name="Lindquist E."/>
            <person name="Endo T."/>
            <person name="Hotta K."/>
            <person name="Inaba K."/>
        </authorList>
    </citation>
    <scope>NUCLEOTIDE SEQUENCE [LARGE SCALE GENOMIC DNA]</scope>
    <source>
        <strain evidence="3">wild type</strain>
    </source>
</reference>
<dbReference type="EMBL" id="EAAA01001101">
    <property type="status" value="NOT_ANNOTATED_CDS"/>
    <property type="molecule type" value="Genomic_DNA"/>
</dbReference>
<feature type="compositionally biased region" description="Polar residues" evidence="2">
    <location>
        <begin position="577"/>
        <end position="588"/>
    </location>
</feature>
<feature type="region of interest" description="Disordered" evidence="2">
    <location>
        <begin position="679"/>
        <end position="699"/>
    </location>
</feature>
<feature type="compositionally biased region" description="Low complexity" evidence="2">
    <location>
        <begin position="13"/>
        <end position="25"/>
    </location>
</feature>
<dbReference type="AlphaFoldDB" id="F6WE55"/>